<keyword evidence="10 13" id="KW-1133">Transmembrane helix</keyword>
<dbReference type="GO" id="GO:0009252">
    <property type="term" value="P:peptidoglycan biosynthetic process"/>
    <property type="evidence" value="ECO:0007669"/>
    <property type="project" value="UniProtKB-KW"/>
</dbReference>
<dbReference type="Gene3D" id="3.90.1310.10">
    <property type="entry name" value="Penicillin-binding protein 2a (Domain 2)"/>
    <property type="match status" value="1"/>
</dbReference>
<dbReference type="NCBIfam" id="TIGR03423">
    <property type="entry name" value="pbp2_mrdA"/>
    <property type="match status" value="1"/>
</dbReference>
<dbReference type="GO" id="GO:0005886">
    <property type="term" value="C:plasma membrane"/>
    <property type="evidence" value="ECO:0007669"/>
    <property type="project" value="UniProtKB-SubCell"/>
</dbReference>
<dbReference type="EC" id="3.4.16.4" evidence="16"/>
<dbReference type="InterPro" id="IPR036138">
    <property type="entry name" value="PBP_dimer_sf"/>
</dbReference>
<dbReference type="SUPFAM" id="SSF56519">
    <property type="entry name" value="Penicillin binding protein dimerisation domain"/>
    <property type="match status" value="1"/>
</dbReference>
<keyword evidence="8" id="KW-0133">Cell shape</keyword>
<keyword evidence="7 16" id="KW-0378">Hydrolase</keyword>
<dbReference type="GO" id="GO:0006508">
    <property type="term" value="P:proteolysis"/>
    <property type="evidence" value="ECO:0007669"/>
    <property type="project" value="UniProtKB-KW"/>
</dbReference>
<evidence type="ECO:0000256" key="9">
    <source>
        <dbReference type="ARBA" id="ARBA00022984"/>
    </source>
</evidence>
<sequence>MDISIFTNMRLKIIRLTIIGLFLLVTLDLFYVQVIRGKYFFKLSKNNSIRIVSLEGWRGRIKDRNGEILADNRTAYNVMVTPQDIIDIQKLFRFISRVTGVSQKKISRRYRQKKFTPFTPVVILEDVTRQTAITIEENTYRFPSLFIQKSFKRIYPLEGNSAHVLGYVGKISQAKKEKFKEYGYSPQSVVGYLGVEEYYDRYLKGEQGGLQIEVNSRGQQVRLLSLKEPTKGEDIQLTIDSRLQKIVQELLEGKLGAVVVMDMENGEILSMVSSPTYDPNVFVDMQKRKSATKLFKQASSPFMNRAIKGQFPPGSVFKVPVAIAALDSKKVTPYTSFICRGFYELGGIRFGCTHVHSAQNLIESLAHSCNIYYYRIGEKLGADKIYHYASLLGLGKLTGVDLPYEKAGFIPNRRKGLLSRRQWYAGDTLNFSIGQGDVLTTPLQLTLMMSTVAREGIEVQPHVIKNISGRKLDQSSFLQRIKIDKHIFQEIKKGLRATVTDYTGTAHAVNLNEIYVAGKTGTAQSSKDKEHHSWFVGYAKGEVRNIVFCIFLEHGGSSHNAVLLTRQLLLKMKQEKML</sequence>
<reference evidence="16" key="1">
    <citation type="submission" date="2018-06" db="EMBL/GenBank/DDBJ databases">
        <authorList>
            <person name="Zhirakovskaya E."/>
        </authorList>
    </citation>
    <scope>NUCLEOTIDE SEQUENCE</scope>
</reference>
<keyword evidence="16" id="KW-0121">Carboxypeptidase</keyword>
<evidence type="ECO:0000256" key="13">
    <source>
        <dbReference type="SAM" id="Phobius"/>
    </source>
</evidence>
<evidence type="ECO:0000256" key="10">
    <source>
        <dbReference type="ARBA" id="ARBA00022989"/>
    </source>
</evidence>
<evidence type="ECO:0000256" key="2">
    <source>
        <dbReference type="ARBA" id="ARBA00004236"/>
    </source>
</evidence>
<evidence type="ECO:0000256" key="5">
    <source>
        <dbReference type="ARBA" id="ARBA00022670"/>
    </source>
</evidence>
<keyword evidence="6 13" id="KW-0812">Transmembrane</keyword>
<dbReference type="GO" id="GO:0008658">
    <property type="term" value="F:penicillin binding"/>
    <property type="evidence" value="ECO:0007669"/>
    <property type="project" value="InterPro"/>
</dbReference>
<evidence type="ECO:0000256" key="7">
    <source>
        <dbReference type="ARBA" id="ARBA00022801"/>
    </source>
</evidence>
<keyword evidence="9" id="KW-0573">Peptidoglycan synthesis</keyword>
<feature type="domain" description="Penicillin-binding protein dimerisation" evidence="15">
    <location>
        <begin position="56"/>
        <end position="222"/>
    </location>
</feature>
<evidence type="ECO:0000256" key="8">
    <source>
        <dbReference type="ARBA" id="ARBA00022960"/>
    </source>
</evidence>
<dbReference type="GO" id="GO:0008360">
    <property type="term" value="P:regulation of cell shape"/>
    <property type="evidence" value="ECO:0007669"/>
    <property type="project" value="UniProtKB-KW"/>
</dbReference>
<name>A0A3B1DZ01_9ZZZZ</name>
<feature type="domain" description="Penicillin-binding protein transpeptidase" evidence="14">
    <location>
        <begin position="256"/>
        <end position="556"/>
    </location>
</feature>
<keyword evidence="5" id="KW-0645">Protease</keyword>
<dbReference type="SUPFAM" id="SSF56601">
    <property type="entry name" value="beta-lactamase/transpeptidase-like"/>
    <property type="match status" value="1"/>
</dbReference>
<dbReference type="EMBL" id="UOGJ01000136">
    <property type="protein sequence ID" value="VAX37725.1"/>
    <property type="molecule type" value="Genomic_DNA"/>
</dbReference>
<evidence type="ECO:0000259" key="14">
    <source>
        <dbReference type="Pfam" id="PF00905"/>
    </source>
</evidence>
<evidence type="ECO:0000313" key="16">
    <source>
        <dbReference type="EMBL" id="VAX37725.1"/>
    </source>
</evidence>
<dbReference type="AlphaFoldDB" id="A0A3B1DZ01"/>
<dbReference type="InterPro" id="IPR017790">
    <property type="entry name" value="Penicillin-binding_protein_2"/>
</dbReference>
<evidence type="ECO:0000256" key="11">
    <source>
        <dbReference type="ARBA" id="ARBA00023136"/>
    </source>
</evidence>
<dbReference type="Pfam" id="PF03717">
    <property type="entry name" value="PBP_dimer"/>
    <property type="match status" value="1"/>
</dbReference>
<keyword evidence="12" id="KW-0961">Cell wall biogenesis/degradation</keyword>
<dbReference type="PANTHER" id="PTHR30627:SF2">
    <property type="entry name" value="PEPTIDOGLYCAN D,D-TRANSPEPTIDASE MRDA"/>
    <property type="match status" value="1"/>
</dbReference>
<dbReference type="InterPro" id="IPR012338">
    <property type="entry name" value="Beta-lactam/transpept-like"/>
</dbReference>
<keyword evidence="3" id="KW-1003">Cell membrane</keyword>
<keyword evidence="11 13" id="KW-0472">Membrane</keyword>
<evidence type="ECO:0000256" key="1">
    <source>
        <dbReference type="ARBA" id="ARBA00004167"/>
    </source>
</evidence>
<feature type="transmembrane region" description="Helical" evidence="13">
    <location>
        <begin position="12"/>
        <end position="32"/>
    </location>
</feature>
<dbReference type="GO" id="GO:0009002">
    <property type="term" value="F:serine-type D-Ala-D-Ala carboxypeptidase activity"/>
    <property type="evidence" value="ECO:0007669"/>
    <property type="project" value="UniProtKB-EC"/>
</dbReference>
<proteinExistence type="predicted"/>
<dbReference type="GO" id="GO:0071555">
    <property type="term" value="P:cell wall organization"/>
    <property type="evidence" value="ECO:0007669"/>
    <property type="project" value="UniProtKB-KW"/>
</dbReference>
<dbReference type="Gene3D" id="3.40.710.10">
    <property type="entry name" value="DD-peptidase/beta-lactamase superfamily"/>
    <property type="match status" value="1"/>
</dbReference>
<evidence type="ECO:0000256" key="6">
    <source>
        <dbReference type="ARBA" id="ARBA00022692"/>
    </source>
</evidence>
<dbReference type="InterPro" id="IPR001460">
    <property type="entry name" value="PCN-bd_Tpept"/>
</dbReference>
<dbReference type="InterPro" id="IPR005311">
    <property type="entry name" value="PBP_dimer"/>
</dbReference>
<keyword evidence="4" id="KW-0997">Cell inner membrane</keyword>
<evidence type="ECO:0000256" key="4">
    <source>
        <dbReference type="ARBA" id="ARBA00022519"/>
    </source>
</evidence>
<evidence type="ECO:0000256" key="3">
    <source>
        <dbReference type="ARBA" id="ARBA00022475"/>
    </source>
</evidence>
<accession>A0A3B1DZ01</accession>
<dbReference type="InterPro" id="IPR050515">
    <property type="entry name" value="Beta-lactam/transpept"/>
</dbReference>
<organism evidence="16">
    <name type="scientific">hydrothermal vent metagenome</name>
    <dbReference type="NCBI Taxonomy" id="652676"/>
    <lineage>
        <taxon>unclassified sequences</taxon>
        <taxon>metagenomes</taxon>
        <taxon>ecological metagenomes</taxon>
    </lineage>
</organism>
<dbReference type="Pfam" id="PF00905">
    <property type="entry name" value="Transpeptidase"/>
    <property type="match status" value="1"/>
</dbReference>
<dbReference type="PANTHER" id="PTHR30627">
    <property type="entry name" value="PEPTIDOGLYCAN D,D-TRANSPEPTIDASE"/>
    <property type="match status" value="1"/>
</dbReference>
<evidence type="ECO:0000259" key="15">
    <source>
        <dbReference type="Pfam" id="PF03717"/>
    </source>
</evidence>
<dbReference type="Gene3D" id="3.30.1390.30">
    <property type="entry name" value="Penicillin-binding protein 2a, domain 3"/>
    <property type="match status" value="1"/>
</dbReference>
<gene>
    <name evidence="16" type="ORF">MNBD_UNCLBAC01-175</name>
</gene>
<comment type="subcellular location">
    <subcellularLocation>
        <location evidence="2">Cell membrane</location>
    </subcellularLocation>
    <subcellularLocation>
        <location evidence="1">Membrane</location>
        <topology evidence="1">Single-pass membrane protein</topology>
    </subcellularLocation>
</comment>
<dbReference type="GO" id="GO:0071972">
    <property type="term" value="F:peptidoglycan L,D-transpeptidase activity"/>
    <property type="evidence" value="ECO:0007669"/>
    <property type="project" value="TreeGrafter"/>
</dbReference>
<evidence type="ECO:0000256" key="12">
    <source>
        <dbReference type="ARBA" id="ARBA00023316"/>
    </source>
</evidence>
<protein>
    <submittedName>
        <fullName evidence="16">Peptidoglycan D,D-transpeptidase MrdA</fullName>
        <ecNumber evidence="16">3.4.16.4</ecNumber>
    </submittedName>
</protein>